<organism evidence="7 8">
    <name type="scientific">Talaromyces stipitatus (strain ATCC 10500 / CBS 375.48 / QM 6759 / NRRL 1006)</name>
    <name type="common">Penicillium stipitatum</name>
    <dbReference type="NCBI Taxonomy" id="441959"/>
    <lineage>
        <taxon>Eukaryota</taxon>
        <taxon>Fungi</taxon>
        <taxon>Dikarya</taxon>
        <taxon>Ascomycota</taxon>
        <taxon>Pezizomycotina</taxon>
        <taxon>Eurotiomycetes</taxon>
        <taxon>Eurotiomycetidae</taxon>
        <taxon>Eurotiales</taxon>
        <taxon>Trichocomaceae</taxon>
        <taxon>Talaromyces</taxon>
        <taxon>Talaromyces sect. Talaromyces</taxon>
    </lineage>
</organism>
<dbReference type="PhylomeDB" id="B8MJ40"/>
<feature type="transmembrane region" description="Helical" evidence="5">
    <location>
        <begin position="67"/>
        <end position="90"/>
    </location>
</feature>
<dbReference type="OrthoDB" id="440553at2759"/>
<dbReference type="EMBL" id="EQ962657">
    <property type="protein sequence ID" value="EED15702.1"/>
    <property type="molecule type" value="Genomic_DNA"/>
</dbReference>
<dbReference type="GO" id="GO:0022857">
    <property type="term" value="F:transmembrane transporter activity"/>
    <property type="evidence" value="ECO:0007669"/>
    <property type="project" value="InterPro"/>
</dbReference>
<dbReference type="PANTHER" id="PTHR23501">
    <property type="entry name" value="MAJOR FACILITATOR SUPERFAMILY"/>
    <property type="match status" value="1"/>
</dbReference>
<feature type="transmembrane region" description="Helical" evidence="5">
    <location>
        <begin position="352"/>
        <end position="372"/>
    </location>
</feature>
<dbReference type="Proteomes" id="UP000001745">
    <property type="component" value="Unassembled WGS sequence"/>
</dbReference>
<dbReference type="eggNOG" id="KOG0254">
    <property type="taxonomic scope" value="Eukaryota"/>
</dbReference>
<feature type="transmembrane region" description="Helical" evidence="5">
    <location>
        <begin position="280"/>
        <end position="299"/>
    </location>
</feature>
<evidence type="ECO:0000256" key="2">
    <source>
        <dbReference type="ARBA" id="ARBA00022692"/>
    </source>
</evidence>
<dbReference type="HOGENOM" id="CLU_000960_22_2_1"/>
<feature type="transmembrane region" description="Helical" evidence="5">
    <location>
        <begin position="139"/>
        <end position="158"/>
    </location>
</feature>
<dbReference type="Gene3D" id="1.20.1720.10">
    <property type="entry name" value="Multidrug resistance protein D"/>
    <property type="match status" value="1"/>
</dbReference>
<feature type="transmembrane region" description="Helical" evidence="5">
    <location>
        <begin position="311"/>
        <end position="332"/>
    </location>
</feature>
<feature type="transmembrane region" description="Helical" evidence="5">
    <location>
        <begin position="416"/>
        <end position="436"/>
    </location>
</feature>
<evidence type="ECO:0000256" key="1">
    <source>
        <dbReference type="ARBA" id="ARBA00004141"/>
    </source>
</evidence>
<feature type="transmembrane region" description="Helical" evidence="5">
    <location>
        <begin position="255"/>
        <end position="273"/>
    </location>
</feature>
<keyword evidence="3 5" id="KW-1133">Transmembrane helix</keyword>
<proteinExistence type="predicted"/>
<dbReference type="InParanoid" id="B8MJ40"/>
<evidence type="ECO:0000256" key="4">
    <source>
        <dbReference type="ARBA" id="ARBA00023136"/>
    </source>
</evidence>
<evidence type="ECO:0000259" key="6">
    <source>
        <dbReference type="PROSITE" id="PS50850"/>
    </source>
</evidence>
<dbReference type="PROSITE" id="PS50850">
    <property type="entry name" value="MFS"/>
    <property type="match status" value="1"/>
</dbReference>
<dbReference type="GO" id="GO:0005886">
    <property type="term" value="C:plasma membrane"/>
    <property type="evidence" value="ECO:0007669"/>
    <property type="project" value="TreeGrafter"/>
</dbReference>
<keyword evidence="8" id="KW-1185">Reference proteome</keyword>
<keyword evidence="4 5" id="KW-0472">Membrane</keyword>
<feature type="transmembrane region" description="Helical" evidence="5">
    <location>
        <begin position="96"/>
        <end position="118"/>
    </location>
</feature>
<dbReference type="Pfam" id="PF07690">
    <property type="entry name" value="MFS_1"/>
    <property type="match status" value="1"/>
</dbReference>
<evidence type="ECO:0000256" key="5">
    <source>
        <dbReference type="SAM" id="Phobius"/>
    </source>
</evidence>
<comment type="subcellular location">
    <subcellularLocation>
        <location evidence="1">Membrane</location>
        <topology evidence="1">Multi-pass membrane protein</topology>
    </subcellularLocation>
</comment>
<dbReference type="AlphaFoldDB" id="B8MJ40"/>
<gene>
    <name evidence="7" type="ORF">TSTA_051380</name>
</gene>
<dbReference type="Gene3D" id="1.20.1250.20">
    <property type="entry name" value="MFS general substrate transporter like domains"/>
    <property type="match status" value="1"/>
</dbReference>
<evidence type="ECO:0000313" key="8">
    <source>
        <dbReference type="Proteomes" id="UP000001745"/>
    </source>
</evidence>
<dbReference type="RefSeq" id="XP_002485655.1">
    <property type="nucleotide sequence ID" value="XM_002485610.1"/>
</dbReference>
<feature type="domain" description="Major facilitator superfamily (MFS) profile" evidence="6">
    <location>
        <begin position="1"/>
        <end position="440"/>
    </location>
</feature>
<keyword evidence="2 5" id="KW-0812">Transmembrane</keyword>
<dbReference type="VEuPathDB" id="FungiDB:TSTA_051380"/>
<dbReference type="InterPro" id="IPR011701">
    <property type="entry name" value="MFS"/>
</dbReference>
<protein>
    <submittedName>
        <fullName evidence="7">Efflux pump antibiotic resistance protein, putative</fullName>
    </submittedName>
</protein>
<dbReference type="InterPro" id="IPR036259">
    <property type="entry name" value="MFS_trans_sf"/>
</dbReference>
<feature type="transmembrane region" description="Helical" evidence="5">
    <location>
        <begin position="214"/>
        <end position="235"/>
    </location>
</feature>
<name>B8MJ40_TALSN</name>
<evidence type="ECO:0000313" key="7">
    <source>
        <dbReference type="EMBL" id="EED15702.1"/>
    </source>
</evidence>
<dbReference type="PROSITE" id="PS51257">
    <property type="entry name" value="PROKAR_LIPOPROTEIN"/>
    <property type="match status" value="1"/>
</dbReference>
<accession>B8MJ40</accession>
<feature type="transmembrane region" description="Helical" evidence="5">
    <location>
        <begin position="42"/>
        <end position="60"/>
    </location>
</feature>
<reference evidence="8" key="1">
    <citation type="journal article" date="2015" name="Genome Announc.">
        <title>Genome sequence of the AIDS-associated pathogen Penicillium marneffei (ATCC18224) and its near taxonomic relative Talaromyces stipitatus (ATCC10500).</title>
        <authorList>
            <person name="Nierman W.C."/>
            <person name="Fedorova-Abrams N.D."/>
            <person name="Andrianopoulos A."/>
        </authorList>
    </citation>
    <scope>NUCLEOTIDE SEQUENCE [LARGE SCALE GENOMIC DNA]</scope>
    <source>
        <strain evidence="8">ATCC 10500 / CBS 375.48 / QM 6759 / NRRL 1006</strain>
    </source>
</reference>
<evidence type="ECO:0000256" key="3">
    <source>
        <dbReference type="ARBA" id="ARBA00022989"/>
    </source>
</evidence>
<dbReference type="OMA" id="FSWDSAY"/>
<dbReference type="GeneID" id="8106340"/>
<dbReference type="PANTHER" id="PTHR23501:SF43">
    <property type="entry name" value="MULTIDRUG TRANSPORTER, PUTATIVE (AFU_ORTHOLOGUE AFUA_6G03040)-RELATED"/>
    <property type="match status" value="1"/>
</dbReference>
<sequence length="444" mass="48265">MSDLVGRKATCMTAVIIFTAFSGGCGATQTMTQLIVCRAFQGIGGSGIYSISMVMIYELVPPPKYPLYTASAIALVALGNAIGPIFGGLITENTTWRWVFLLNIPIGVLSGGLLLFTVPRDFPYQGNNEPRQRPRLENVDFLGALLMLSAVALIVSGFEQAASLLSWRTAKALGPLCASAVAWIAFFASQYWHDNRLQNPIQPVFPWRFCQNRVILGLIISSFMFGAVSITFVFQLPIRYQNAVDLSPLQAGLRLLPFSLTGPVGSIIAASLSKYLRIPPIYLMICGSILQILGIIFASRAPTGKLDWNGLYGLEVVVGLGFGFCLGAATLLTPFVLEKRDLAVGTAATVQFRFFGGAVVVSIVTAVGNSWIKNSLLGSLEPQEIMSIFRSTDFIRTLPENLQATVREDFAESFNLQMRVVLGFAVAGTLTTLLMWQKSQVRVH</sequence>
<dbReference type="InterPro" id="IPR020846">
    <property type="entry name" value="MFS_dom"/>
</dbReference>
<dbReference type="SUPFAM" id="SSF103473">
    <property type="entry name" value="MFS general substrate transporter"/>
    <property type="match status" value="1"/>
</dbReference>